<evidence type="ECO:0000313" key="8">
    <source>
        <dbReference type="EMBL" id="KAE9620292.1"/>
    </source>
</evidence>
<comment type="similarity">
    <text evidence="1 4">Belongs to the eukaryotic ribosomal protein eL8 family.</text>
</comment>
<protein>
    <recommendedName>
        <fullName evidence="4">60S ribosomal protein L7a</fullName>
    </recommendedName>
</protein>
<name>A0A6A4R439_LUPAL</name>
<dbReference type="InterPro" id="IPR050257">
    <property type="entry name" value="eL8/uL1-like"/>
</dbReference>
<dbReference type="PRINTS" id="PR00882">
    <property type="entry name" value="RIBOSOMALL7A"/>
</dbReference>
<dbReference type="Proteomes" id="UP000447434">
    <property type="component" value="Chromosome 1"/>
</dbReference>
<organism evidence="8 9">
    <name type="scientific">Lupinus albus</name>
    <name type="common">White lupine</name>
    <name type="synonym">Lupinus termis</name>
    <dbReference type="NCBI Taxonomy" id="3870"/>
    <lineage>
        <taxon>Eukaryota</taxon>
        <taxon>Viridiplantae</taxon>
        <taxon>Streptophyta</taxon>
        <taxon>Embryophyta</taxon>
        <taxon>Tracheophyta</taxon>
        <taxon>Spermatophyta</taxon>
        <taxon>Magnoliopsida</taxon>
        <taxon>eudicotyledons</taxon>
        <taxon>Gunneridae</taxon>
        <taxon>Pentapetalae</taxon>
        <taxon>rosids</taxon>
        <taxon>fabids</taxon>
        <taxon>Fabales</taxon>
        <taxon>Fabaceae</taxon>
        <taxon>Papilionoideae</taxon>
        <taxon>50 kb inversion clade</taxon>
        <taxon>genistoids sensu lato</taxon>
        <taxon>core genistoids</taxon>
        <taxon>Genisteae</taxon>
        <taxon>Lupinus</taxon>
    </lineage>
</organism>
<dbReference type="PRINTS" id="PR00881">
    <property type="entry name" value="L7ARS6FAMILY"/>
</dbReference>
<dbReference type="GO" id="GO:0003723">
    <property type="term" value="F:RNA binding"/>
    <property type="evidence" value="ECO:0007669"/>
    <property type="project" value="UniProtKB-UniRule"/>
</dbReference>
<reference evidence="9" key="1">
    <citation type="journal article" date="2020" name="Nat. Commun.">
        <title>Genome sequence of the cluster root forming white lupin.</title>
        <authorList>
            <person name="Hufnagel B."/>
            <person name="Marques A."/>
            <person name="Soriano A."/>
            <person name="Marques L."/>
            <person name="Divol F."/>
            <person name="Doumas P."/>
            <person name="Sallet E."/>
            <person name="Mancinotti D."/>
            <person name="Carrere S."/>
            <person name="Marande W."/>
            <person name="Arribat S."/>
            <person name="Keller J."/>
            <person name="Huneau C."/>
            <person name="Blein T."/>
            <person name="Aime D."/>
            <person name="Laguerre M."/>
            <person name="Taylor J."/>
            <person name="Schubert V."/>
            <person name="Nelson M."/>
            <person name="Geu-Flores F."/>
            <person name="Crespi M."/>
            <person name="Gallardo-Guerrero K."/>
            <person name="Delaux P.-M."/>
            <person name="Salse J."/>
            <person name="Berges H."/>
            <person name="Guyot R."/>
            <person name="Gouzy J."/>
            <person name="Peret B."/>
        </authorList>
    </citation>
    <scope>NUCLEOTIDE SEQUENCE [LARGE SCALE GENOMIC DNA]</scope>
    <source>
        <strain evidence="9">cv. Amiga</strain>
    </source>
</reference>
<evidence type="ECO:0000256" key="4">
    <source>
        <dbReference type="RuleBase" id="RU367042"/>
    </source>
</evidence>
<evidence type="ECO:0000256" key="2">
    <source>
        <dbReference type="ARBA" id="ARBA00022980"/>
    </source>
</evidence>
<keyword evidence="6" id="KW-0812">Transmembrane</keyword>
<dbReference type="PROSITE" id="PS01082">
    <property type="entry name" value="RIBOSOMAL_L7AE"/>
    <property type="match status" value="1"/>
</dbReference>
<comment type="caution">
    <text evidence="8">The sequence shown here is derived from an EMBL/GenBank/DDBJ whole genome shotgun (WGS) entry which is preliminary data.</text>
</comment>
<dbReference type="InterPro" id="IPR029064">
    <property type="entry name" value="Ribosomal_eL30-like_sf"/>
</dbReference>
<keyword evidence="3 4" id="KW-0687">Ribonucleoprotein</keyword>
<dbReference type="PANTHER" id="PTHR23105">
    <property type="entry name" value="RIBOSOMAL PROTEIN L7AE FAMILY MEMBER"/>
    <property type="match status" value="1"/>
</dbReference>
<dbReference type="InterPro" id="IPR001921">
    <property type="entry name" value="Ribosomal_eL8_euk"/>
</dbReference>
<dbReference type="EMBL" id="WOCE01000001">
    <property type="protein sequence ID" value="KAE9620292.1"/>
    <property type="molecule type" value="Genomic_DNA"/>
</dbReference>
<sequence length="232" mass="26239">MAPKKGVKASVAASKKKPEKITNPLFEKRPKQFGIGGALPPKRDLTRFVKWPKTVQIQRKKRILKQRLKVPPALNQFTKTLDKNLATSLFKILLKYRPEDKAEKKERLLKRAQAEADGKPVEAKKPIVVKYGLNHVTYLIEQNKAQLVVIAHDVDPIELVVWLPALCRKMEIPYCIVKGKARLGTVVFCLISLILTLLSFLDNTHIHSIFYSVSVSTGCPQENCICFVLDNC</sequence>
<feature type="transmembrane region" description="Helical" evidence="6">
    <location>
        <begin position="183"/>
        <end position="201"/>
    </location>
</feature>
<dbReference type="InterPro" id="IPR004037">
    <property type="entry name" value="Ribosomal_eL8-like_CS"/>
</dbReference>
<keyword evidence="6" id="KW-0472">Membrane</keyword>
<dbReference type="AlphaFoldDB" id="A0A6A4R439"/>
<dbReference type="GO" id="GO:0042254">
    <property type="term" value="P:ribosome biogenesis"/>
    <property type="evidence" value="ECO:0007669"/>
    <property type="project" value="InterPro"/>
</dbReference>
<feature type="region of interest" description="Disordered" evidence="5">
    <location>
        <begin position="1"/>
        <end position="26"/>
    </location>
</feature>
<evidence type="ECO:0000256" key="1">
    <source>
        <dbReference type="ARBA" id="ARBA00007337"/>
    </source>
</evidence>
<dbReference type="GO" id="GO:0022625">
    <property type="term" value="C:cytosolic large ribosomal subunit"/>
    <property type="evidence" value="ECO:0007669"/>
    <property type="project" value="UniProtKB-UniRule"/>
</dbReference>
<dbReference type="InterPro" id="IPR018492">
    <property type="entry name" value="Ribosomal_eL8/Nhp2"/>
</dbReference>
<dbReference type="Pfam" id="PF01248">
    <property type="entry name" value="Ribosomal_L7Ae"/>
    <property type="match status" value="1"/>
</dbReference>
<evidence type="ECO:0000256" key="3">
    <source>
        <dbReference type="ARBA" id="ARBA00023274"/>
    </source>
</evidence>
<evidence type="ECO:0000259" key="7">
    <source>
        <dbReference type="Pfam" id="PF01248"/>
    </source>
</evidence>
<gene>
    <name evidence="8" type="ORF">Lalb_Chr01g0001581</name>
</gene>
<dbReference type="Gene3D" id="3.30.1330.30">
    <property type="match status" value="1"/>
</dbReference>
<proteinExistence type="inferred from homology"/>
<keyword evidence="2 4" id="KW-0689">Ribosomal protein</keyword>
<keyword evidence="9" id="KW-1185">Reference proteome</keyword>
<comment type="function">
    <text evidence="4">Component of the ribosome.</text>
</comment>
<feature type="compositionally biased region" description="Low complexity" evidence="5">
    <location>
        <begin position="1"/>
        <end position="13"/>
    </location>
</feature>
<dbReference type="SUPFAM" id="SSF55315">
    <property type="entry name" value="L30e-like"/>
    <property type="match status" value="1"/>
</dbReference>
<dbReference type="InterPro" id="IPR004038">
    <property type="entry name" value="Ribosomal_eL8/eL30/eS12/Gad45"/>
</dbReference>
<accession>A0A6A4R439</accession>
<feature type="domain" description="Ribosomal protein eL8/eL30/eS12/Gadd45" evidence="7">
    <location>
        <begin position="119"/>
        <end position="187"/>
    </location>
</feature>
<evidence type="ECO:0000256" key="5">
    <source>
        <dbReference type="SAM" id="MobiDB-lite"/>
    </source>
</evidence>
<evidence type="ECO:0000313" key="9">
    <source>
        <dbReference type="Proteomes" id="UP000447434"/>
    </source>
</evidence>
<dbReference type="OrthoDB" id="1882850at2759"/>
<evidence type="ECO:0000256" key="6">
    <source>
        <dbReference type="SAM" id="Phobius"/>
    </source>
</evidence>
<keyword evidence="6" id="KW-1133">Transmembrane helix</keyword>